<evidence type="ECO:0000313" key="2">
    <source>
        <dbReference type="EMBL" id="PAV71994.1"/>
    </source>
</evidence>
<sequence>MEKESLADYAARTYIEIKEGSEHRHSALRELDNALDSAIQEALDPVKNETEPERVGFAVKLTKHGGSLPSKATEYLTQVFNDGAAKRRRKADPREIAKQMPLMKDEHGRKVFAPNECLSWQQITSYFSQLSKKAKQNTPATVTPKPRSSRKSKPIEPVVLADEKMVAEALKDMAEDEGEPLDEYLKDPELVADEHDEILEKIQKEFPDNIE</sequence>
<evidence type="ECO:0000256" key="1">
    <source>
        <dbReference type="SAM" id="MobiDB-lite"/>
    </source>
</evidence>
<protein>
    <submittedName>
        <fullName evidence="2">Uncharacterized protein</fullName>
    </submittedName>
</protein>
<comment type="caution">
    <text evidence="2">The sequence shown here is derived from an EMBL/GenBank/DDBJ whole genome shotgun (WGS) entry which is preliminary data.</text>
</comment>
<reference evidence="2 3" key="1">
    <citation type="journal article" date="2017" name="Curr. Biol.">
        <title>Genome architecture and evolution of a unichromosomal asexual nematode.</title>
        <authorList>
            <person name="Fradin H."/>
            <person name="Zegar C."/>
            <person name="Gutwein M."/>
            <person name="Lucas J."/>
            <person name="Kovtun M."/>
            <person name="Corcoran D."/>
            <person name="Baugh L.R."/>
            <person name="Kiontke K."/>
            <person name="Gunsalus K."/>
            <person name="Fitch D.H."/>
            <person name="Piano F."/>
        </authorList>
    </citation>
    <scope>NUCLEOTIDE SEQUENCE [LARGE SCALE GENOMIC DNA]</scope>
    <source>
        <strain evidence="2">PF1309</strain>
    </source>
</reference>
<name>A0A2A2KDE5_9BILA</name>
<evidence type="ECO:0000313" key="3">
    <source>
        <dbReference type="Proteomes" id="UP000218231"/>
    </source>
</evidence>
<dbReference type="OrthoDB" id="5974944at2759"/>
<feature type="region of interest" description="Disordered" evidence="1">
    <location>
        <begin position="131"/>
        <end position="157"/>
    </location>
</feature>
<dbReference type="Proteomes" id="UP000218231">
    <property type="component" value="Unassembled WGS sequence"/>
</dbReference>
<gene>
    <name evidence="2" type="ORF">WR25_23913</name>
</gene>
<organism evidence="2 3">
    <name type="scientific">Diploscapter pachys</name>
    <dbReference type="NCBI Taxonomy" id="2018661"/>
    <lineage>
        <taxon>Eukaryota</taxon>
        <taxon>Metazoa</taxon>
        <taxon>Ecdysozoa</taxon>
        <taxon>Nematoda</taxon>
        <taxon>Chromadorea</taxon>
        <taxon>Rhabditida</taxon>
        <taxon>Rhabditina</taxon>
        <taxon>Rhabditomorpha</taxon>
        <taxon>Rhabditoidea</taxon>
        <taxon>Rhabditidae</taxon>
        <taxon>Diploscapter</taxon>
    </lineage>
</organism>
<dbReference type="AlphaFoldDB" id="A0A2A2KDE5"/>
<accession>A0A2A2KDE5</accession>
<dbReference type="EMBL" id="LIAE01008885">
    <property type="protein sequence ID" value="PAV71994.1"/>
    <property type="molecule type" value="Genomic_DNA"/>
</dbReference>
<feature type="compositionally biased region" description="Polar residues" evidence="1">
    <location>
        <begin position="131"/>
        <end position="141"/>
    </location>
</feature>
<proteinExistence type="predicted"/>
<keyword evidence="3" id="KW-1185">Reference proteome</keyword>